<feature type="transmembrane region" description="Helical" evidence="7">
    <location>
        <begin position="26"/>
        <end position="43"/>
    </location>
</feature>
<comment type="similarity">
    <text evidence="6">Belongs to the YccS/YhfK family.</text>
</comment>
<evidence type="ECO:0000313" key="9">
    <source>
        <dbReference type="EMBL" id="MCW1916925.1"/>
    </source>
</evidence>
<evidence type="ECO:0000256" key="6">
    <source>
        <dbReference type="ARBA" id="ARBA00043993"/>
    </source>
</evidence>
<accession>A0ABT3GCH9</accession>
<keyword evidence="5 7" id="KW-0472">Membrane</keyword>
<keyword evidence="3 7" id="KW-0812">Transmembrane</keyword>
<feature type="transmembrane region" description="Helical" evidence="7">
    <location>
        <begin position="467"/>
        <end position="483"/>
    </location>
</feature>
<reference evidence="9" key="1">
    <citation type="submission" date="2022-10" db="EMBL/GenBank/DDBJ databases">
        <title>Luteolibacter sp. GHJ8, whole genome shotgun sequencing project.</title>
        <authorList>
            <person name="Zhao G."/>
            <person name="Shen L."/>
        </authorList>
    </citation>
    <scope>NUCLEOTIDE SEQUENCE</scope>
    <source>
        <strain evidence="9">GHJ8</strain>
    </source>
</reference>
<dbReference type="Proteomes" id="UP001165653">
    <property type="component" value="Unassembled WGS sequence"/>
</dbReference>
<organism evidence="9 10">
    <name type="scientific">Luteolibacter rhizosphaerae</name>
    <dbReference type="NCBI Taxonomy" id="2989719"/>
    <lineage>
        <taxon>Bacteria</taxon>
        <taxon>Pseudomonadati</taxon>
        <taxon>Verrucomicrobiota</taxon>
        <taxon>Verrucomicrobiia</taxon>
        <taxon>Verrucomicrobiales</taxon>
        <taxon>Verrucomicrobiaceae</taxon>
        <taxon>Luteolibacter</taxon>
    </lineage>
</organism>
<evidence type="ECO:0000259" key="8">
    <source>
        <dbReference type="Pfam" id="PF13515"/>
    </source>
</evidence>
<comment type="subcellular location">
    <subcellularLocation>
        <location evidence="1">Cell membrane</location>
        <topology evidence="1">Multi-pass membrane protein</topology>
    </subcellularLocation>
</comment>
<feature type="transmembrane region" description="Helical" evidence="7">
    <location>
        <begin position="398"/>
        <end position="421"/>
    </location>
</feature>
<evidence type="ECO:0000256" key="5">
    <source>
        <dbReference type="ARBA" id="ARBA00023136"/>
    </source>
</evidence>
<sequence length="719" mass="77659">MPPAETGEPAPRFFEREMLQPDLNRAVRSTVAFMLPLLIAPLFPGRFDPVFACLASHAIALVDVRGAYSLRLGLLLAMSLILAASTQLGVIGSAHLGLALAGTLAVIVSGGLWRHLSSDYGPGLAVSSGLVCFVALAPHTHGPPASHPALSALGGGLLSVALQVILWPFHPQHPLRRAVGETWIALADLIAAYDSDPKERAGTVARKQAEFRDVLNRSQATLAASKHLSGKLLRQLELLNLAAARLAMRLIALDTALEVASRHDDFRRLQPAFLPALASLGNAARSVALASVSRQASHLAAFDVRLTRLENLLTVLQSQIRAQAGDPVIAAQLEDLLGQVSGQLPIVREALAATIERADERSAFTPELFDLRTLTLRPLAASLNLSTSMEPALIRHTVRLAVLVLGGVLLFKLSSIPHGYWLPFTMLVVLQPDFGSTRKRAGERVLGTVAGGLLASSLLWLHPPLPVIHAAIAVMIALFSYFVKRSYGVAVFFITLVVVLLVEAHQPVTLAFTVERMACTLAGGLLALAAAFIFWPVWERSRFPAIAAKALAANRIYFDAVLDHLRDGLPNDEPLMDLKKAAESANAEVFSSLRRMSSDPKLHREGLEQAAALANGNQRVANALNVIAVHLNDIRSRHPELIAELRDMGAVSFQALFSREKAELESALVLLEAFRTPGIDPDHRDPSRFREPWVYPQLSRIVTELGAMILAARSVTKLP</sequence>
<evidence type="ECO:0000256" key="1">
    <source>
        <dbReference type="ARBA" id="ARBA00004651"/>
    </source>
</evidence>
<feature type="transmembrane region" description="Helical" evidence="7">
    <location>
        <begin position="489"/>
        <end position="505"/>
    </location>
</feature>
<evidence type="ECO:0000256" key="4">
    <source>
        <dbReference type="ARBA" id="ARBA00022989"/>
    </source>
</evidence>
<feature type="transmembrane region" description="Helical" evidence="7">
    <location>
        <begin position="72"/>
        <end position="90"/>
    </location>
</feature>
<dbReference type="Pfam" id="PF13515">
    <property type="entry name" value="FUSC_2"/>
    <property type="match status" value="1"/>
</dbReference>
<dbReference type="RefSeq" id="WP_264516545.1">
    <property type="nucleotide sequence ID" value="NZ_JAPDDR010000021.1"/>
</dbReference>
<proteinExistence type="inferred from homology"/>
<keyword evidence="2" id="KW-1003">Cell membrane</keyword>
<gene>
    <name evidence="9" type="ORF">OJ996_25275</name>
</gene>
<feature type="transmembrane region" description="Helical" evidence="7">
    <location>
        <begin position="120"/>
        <end position="137"/>
    </location>
</feature>
<evidence type="ECO:0000256" key="7">
    <source>
        <dbReference type="SAM" id="Phobius"/>
    </source>
</evidence>
<name>A0ABT3GCH9_9BACT</name>
<dbReference type="PANTHER" id="PTHR30509">
    <property type="entry name" value="P-HYDROXYBENZOIC ACID EFFLUX PUMP SUBUNIT-RELATED"/>
    <property type="match status" value="1"/>
</dbReference>
<dbReference type="InterPro" id="IPR049453">
    <property type="entry name" value="Memb_transporter_dom"/>
</dbReference>
<feature type="transmembrane region" description="Helical" evidence="7">
    <location>
        <begin position="96"/>
        <end position="113"/>
    </location>
</feature>
<feature type="transmembrane region" description="Helical" evidence="7">
    <location>
        <begin position="149"/>
        <end position="169"/>
    </location>
</feature>
<protein>
    <submittedName>
        <fullName evidence="9">FUSC family protein</fullName>
    </submittedName>
</protein>
<keyword evidence="4 7" id="KW-1133">Transmembrane helix</keyword>
<evidence type="ECO:0000313" key="10">
    <source>
        <dbReference type="Proteomes" id="UP001165653"/>
    </source>
</evidence>
<keyword evidence="10" id="KW-1185">Reference proteome</keyword>
<dbReference type="PANTHER" id="PTHR30509:SF9">
    <property type="entry name" value="MULTIDRUG RESISTANCE PROTEIN MDTO"/>
    <property type="match status" value="1"/>
</dbReference>
<feature type="domain" description="Integral membrane bound transporter" evidence="8">
    <location>
        <begin position="409"/>
        <end position="529"/>
    </location>
</feature>
<evidence type="ECO:0000256" key="3">
    <source>
        <dbReference type="ARBA" id="ARBA00022692"/>
    </source>
</evidence>
<feature type="transmembrane region" description="Helical" evidence="7">
    <location>
        <begin position="517"/>
        <end position="538"/>
    </location>
</feature>
<evidence type="ECO:0000256" key="2">
    <source>
        <dbReference type="ARBA" id="ARBA00022475"/>
    </source>
</evidence>
<comment type="caution">
    <text evidence="9">The sequence shown here is derived from an EMBL/GenBank/DDBJ whole genome shotgun (WGS) entry which is preliminary data.</text>
</comment>
<dbReference type="EMBL" id="JAPDDR010000021">
    <property type="protein sequence ID" value="MCW1916925.1"/>
    <property type="molecule type" value="Genomic_DNA"/>
</dbReference>